<gene>
    <name evidence="1" type="ORF">NQ176_g6805</name>
</gene>
<name>A0ACC1N1E5_9HYPO</name>
<proteinExistence type="predicted"/>
<evidence type="ECO:0000313" key="1">
    <source>
        <dbReference type="EMBL" id="KAJ2973080.1"/>
    </source>
</evidence>
<protein>
    <submittedName>
        <fullName evidence="1">Uncharacterized protein</fullName>
    </submittedName>
</protein>
<sequence>MRLSVSILTLCGSSLVAAAVTLSGNGGPAKDHIECESITVGDFELADLLEEVILRNASRSDTEFVFNTNLDCNSTLAQSIEALCFTMPYTVATCLPSAPSQRHSPDTRNVKRDFPEYCKVDGTCTYTKEYEAAPGSSCAKGYVFGHLTQHGDGGTYVTCQMPCTDDEKTRCTQASCDFHRLDCSTTGGVSIAACGKALKDCSDPVAMGQSICNDELISIPAKMNCTGCVSYHNGKCVLDRAKYNTAYGNLETKELQYLRELANSNLAEQAQDHCEKNPSQENCGEALLAGLVQVLAQAAVNRKGKKH</sequence>
<keyword evidence="2" id="KW-1185">Reference proteome</keyword>
<organism evidence="1 2">
    <name type="scientific">Zarea fungicola</name>
    <dbReference type="NCBI Taxonomy" id="93591"/>
    <lineage>
        <taxon>Eukaryota</taxon>
        <taxon>Fungi</taxon>
        <taxon>Dikarya</taxon>
        <taxon>Ascomycota</taxon>
        <taxon>Pezizomycotina</taxon>
        <taxon>Sordariomycetes</taxon>
        <taxon>Hypocreomycetidae</taxon>
        <taxon>Hypocreales</taxon>
        <taxon>Cordycipitaceae</taxon>
        <taxon>Zarea</taxon>
    </lineage>
</organism>
<comment type="caution">
    <text evidence="1">The sequence shown here is derived from an EMBL/GenBank/DDBJ whole genome shotgun (WGS) entry which is preliminary data.</text>
</comment>
<dbReference type="Proteomes" id="UP001143910">
    <property type="component" value="Unassembled WGS sequence"/>
</dbReference>
<dbReference type="EMBL" id="JANJQO010001032">
    <property type="protein sequence ID" value="KAJ2973080.1"/>
    <property type="molecule type" value="Genomic_DNA"/>
</dbReference>
<reference evidence="1" key="1">
    <citation type="submission" date="2022-08" db="EMBL/GenBank/DDBJ databases">
        <title>Genome Sequence of Lecanicillium fungicola.</title>
        <authorList>
            <person name="Buettner E."/>
        </authorList>
    </citation>
    <scope>NUCLEOTIDE SEQUENCE</scope>
    <source>
        <strain evidence="1">Babe33</strain>
    </source>
</reference>
<evidence type="ECO:0000313" key="2">
    <source>
        <dbReference type="Proteomes" id="UP001143910"/>
    </source>
</evidence>
<accession>A0ACC1N1E5</accession>